<sequence length="120" mass="14387">MYDRVSFFELSDHVVGLIIKSDINEHTVAEMHRQIREKIDEYDKINLFIEIEKGAKIELKPLFKDLKFKFNNAEHLKKMAVVTELYWFSNVLNIKDLMMEADIRTFEHENRLEALNWIAE</sequence>
<reference evidence="2" key="1">
    <citation type="submission" date="2016-11" db="EMBL/GenBank/DDBJ databases">
        <authorList>
            <person name="Varghese N."/>
            <person name="Submissions S."/>
        </authorList>
    </citation>
    <scope>NUCLEOTIDE SEQUENCE [LARGE SCALE GENOMIC DNA]</scope>
    <source>
        <strain evidence="2">DSM 24579</strain>
    </source>
</reference>
<dbReference type="Gene3D" id="3.40.50.10600">
    <property type="entry name" value="SpoIIaa-like domains"/>
    <property type="match status" value="1"/>
</dbReference>
<evidence type="ECO:0000313" key="2">
    <source>
        <dbReference type="Proteomes" id="UP000183945"/>
    </source>
</evidence>
<dbReference type="EMBL" id="FQVT01000007">
    <property type="protein sequence ID" value="SHG24927.1"/>
    <property type="molecule type" value="Genomic_DNA"/>
</dbReference>
<keyword evidence="2" id="KW-1185">Reference proteome</keyword>
<protein>
    <submittedName>
        <fullName evidence="1">SpoIIAA-like</fullName>
    </submittedName>
</protein>
<dbReference type="InterPro" id="IPR021866">
    <property type="entry name" value="SpoIIAA-like"/>
</dbReference>
<dbReference type="AlphaFoldDB" id="A0A1M5I9M2"/>
<dbReference type="SUPFAM" id="SSF52091">
    <property type="entry name" value="SpoIIaa-like"/>
    <property type="match status" value="1"/>
</dbReference>
<dbReference type="InterPro" id="IPR038396">
    <property type="entry name" value="SpoIIAA-like_sf"/>
</dbReference>
<evidence type="ECO:0000313" key="1">
    <source>
        <dbReference type="EMBL" id="SHG24927.1"/>
    </source>
</evidence>
<dbReference type="InterPro" id="IPR036513">
    <property type="entry name" value="STAS_dom_sf"/>
</dbReference>
<accession>A0A1M5I9M2</accession>
<gene>
    <name evidence="1" type="ORF">SAMN05444483_10744</name>
</gene>
<dbReference type="RefSeq" id="WP_072879910.1">
    <property type="nucleotide sequence ID" value="NZ_FQVT01000007.1"/>
</dbReference>
<dbReference type="Pfam" id="PF11964">
    <property type="entry name" value="SpoIIAA-like"/>
    <property type="match status" value="1"/>
</dbReference>
<dbReference type="OrthoDB" id="1442608at2"/>
<organism evidence="1 2">
    <name type="scientific">Salegentibacter echinorum</name>
    <dbReference type="NCBI Taxonomy" id="1073325"/>
    <lineage>
        <taxon>Bacteria</taxon>
        <taxon>Pseudomonadati</taxon>
        <taxon>Bacteroidota</taxon>
        <taxon>Flavobacteriia</taxon>
        <taxon>Flavobacteriales</taxon>
        <taxon>Flavobacteriaceae</taxon>
        <taxon>Salegentibacter</taxon>
    </lineage>
</organism>
<dbReference type="Proteomes" id="UP000183945">
    <property type="component" value="Unassembled WGS sequence"/>
</dbReference>
<name>A0A1M5I9M2_SALEC</name>
<proteinExistence type="predicted"/>